<dbReference type="RefSeq" id="WP_344095402.1">
    <property type="nucleotide sequence ID" value="NZ_BAAAOG010000005.1"/>
</dbReference>
<organism evidence="1 2">
    <name type="scientific">Microbacterium deminutum</name>
    <dbReference type="NCBI Taxonomy" id="344164"/>
    <lineage>
        <taxon>Bacteria</taxon>
        <taxon>Bacillati</taxon>
        <taxon>Actinomycetota</taxon>
        <taxon>Actinomycetes</taxon>
        <taxon>Micrococcales</taxon>
        <taxon>Microbacteriaceae</taxon>
        <taxon>Microbacterium</taxon>
    </lineage>
</organism>
<accession>A0ABN2R326</accession>
<dbReference type="EMBL" id="BAAAOG010000005">
    <property type="protein sequence ID" value="GAA1962531.1"/>
    <property type="molecule type" value="Genomic_DNA"/>
</dbReference>
<comment type="caution">
    <text evidence="1">The sequence shown here is derived from an EMBL/GenBank/DDBJ whole genome shotgun (WGS) entry which is preliminary data.</text>
</comment>
<protein>
    <submittedName>
        <fullName evidence="1">Uncharacterized protein</fullName>
    </submittedName>
</protein>
<keyword evidence="2" id="KW-1185">Reference proteome</keyword>
<evidence type="ECO:0000313" key="2">
    <source>
        <dbReference type="Proteomes" id="UP001499933"/>
    </source>
</evidence>
<gene>
    <name evidence="1" type="ORF">GCM10009776_26500</name>
</gene>
<name>A0ABN2R326_9MICO</name>
<sequence length="179" mass="19197">MAPKKTLRETALWAMLANRHPSLWEEIIGPNGPLGKVALNPQPLPPRAFESQKLASVRAGDFDPQPDPPGDPAIGVRYGLRTAFAVVRAAGVARLLGVAFDDIPDICPPEPDPFPPLPDPPDPIPWRTALKVVPDFYADYALGLAIGLEATAGDWEQLPGAGALERLHERAIGVAPVRE</sequence>
<dbReference type="Proteomes" id="UP001499933">
    <property type="component" value="Unassembled WGS sequence"/>
</dbReference>
<proteinExistence type="predicted"/>
<evidence type="ECO:0000313" key="1">
    <source>
        <dbReference type="EMBL" id="GAA1962531.1"/>
    </source>
</evidence>
<reference evidence="1 2" key="1">
    <citation type="journal article" date="2019" name="Int. J. Syst. Evol. Microbiol.">
        <title>The Global Catalogue of Microorganisms (GCM) 10K type strain sequencing project: providing services to taxonomists for standard genome sequencing and annotation.</title>
        <authorList>
            <consortium name="The Broad Institute Genomics Platform"/>
            <consortium name="The Broad Institute Genome Sequencing Center for Infectious Disease"/>
            <person name="Wu L."/>
            <person name="Ma J."/>
        </authorList>
    </citation>
    <scope>NUCLEOTIDE SEQUENCE [LARGE SCALE GENOMIC DNA]</scope>
    <source>
        <strain evidence="1 2">JCM 14901</strain>
    </source>
</reference>